<feature type="repeat" description="ANK" evidence="3">
    <location>
        <begin position="856"/>
        <end position="888"/>
    </location>
</feature>
<keyword evidence="1" id="KW-0677">Repeat</keyword>
<dbReference type="Gramene" id="PNW83376">
    <property type="protein sequence ID" value="PNW83376"/>
    <property type="gene ID" value="CHLRE_05g245700v5"/>
</dbReference>
<evidence type="ECO:0000313" key="7">
    <source>
        <dbReference type="EMBL" id="PNW83376.1"/>
    </source>
</evidence>
<feature type="repeat" description="ANK" evidence="3">
    <location>
        <begin position="757"/>
        <end position="789"/>
    </location>
</feature>
<evidence type="ECO:0000256" key="2">
    <source>
        <dbReference type="ARBA" id="ARBA00023043"/>
    </source>
</evidence>
<dbReference type="Pfam" id="PF12796">
    <property type="entry name" value="Ank_2"/>
    <property type="match status" value="5"/>
</dbReference>
<accession>A0A2K3DS63</accession>
<dbReference type="Pfam" id="PF00023">
    <property type="entry name" value="Ank"/>
    <property type="match status" value="1"/>
</dbReference>
<name>A0A2K3DS63_CHLRE</name>
<dbReference type="Pfam" id="PF13857">
    <property type="entry name" value="Ank_5"/>
    <property type="match status" value="2"/>
</dbReference>
<evidence type="ECO:0000256" key="1">
    <source>
        <dbReference type="ARBA" id="ARBA00022737"/>
    </source>
</evidence>
<dbReference type="Proteomes" id="UP000006906">
    <property type="component" value="Chromosome 5"/>
</dbReference>
<dbReference type="EMBL" id="CM008966">
    <property type="protein sequence ID" value="PNW83376.1"/>
    <property type="molecule type" value="Genomic_DNA"/>
</dbReference>
<proteinExistence type="predicted"/>
<dbReference type="AlphaFoldDB" id="A0A2K3DS63"/>
<dbReference type="PaxDb" id="3055-EDP07182"/>
<dbReference type="Pfam" id="PF06985">
    <property type="entry name" value="HET"/>
    <property type="match status" value="1"/>
</dbReference>
<evidence type="ECO:0000313" key="8">
    <source>
        <dbReference type="Proteomes" id="UP000006906"/>
    </source>
</evidence>
<feature type="repeat" description="ANK" evidence="3">
    <location>
        <begin position="990"/>
        <end position="1022"/>
    </location>
</feature>
<dbReference type="OrthoDB" id="527024at2759"/>
<evidence type="ECO:0000256" key="5">
    <source>
        <dbReference type="SAM" id="MobiDB-lite"/>
    </source>
</evidence>
<dbReference type="PROSITE" id="PS50088">
    <property type="entry name" value="ANK_REPEAT"/>
    <property type="match status" value="18"/>
</dbReference>
<feature type="repeat" description="ANK" evidence="3">
    <location>
        <begin position="658"/>
        <end position="690"/>
    </location>
</feature>
<dbReference type="PROSITE" id="PS50297">
    <property type="entry name" value="ANK_REP_REGION"/>
    <property type="match status" value="18"/>
</dbReference>
<keyword evidence="2 3" id="KW-0040">ANK repeat</keyword>
<dbReference type="InterPro" id="IPR010730">
    <property type="entry name" value="HET"/>
</dbReference>
<feature type="repeat" description="ANK" evidence="3">
    <location>
        <begin position="724"/>
        <end position="756"/>
    </location>
</feature>
<dbReference type="PANTHER" id="PTHR24166">
    <property type="entry name" value="ROLLING PEBBLES, ISOFORM B"/>
    <property type="match status" value="1"/>
</dbReference>
<feature type="repeat" description="ANK" evidence="3">
    <location>
        <begin position="1090"/>
        <end position="1122"/>
    </location>
</feature>
<dbReference type="SUPFAM" id="SSF48403">
    <property type="entry name" value="Ankyrin repeat"/>
    <property type="match status" value="2"/>
</dbReference>
<feature type="repeat" description="ANK" evidence="3">
    <location>
        <begin position="691"/>
        <end position="723"/>
    </location>
</feature>
<dbReference type="SMART" id="SM00248">
    <property type="entry name" value="ANK"/>
    <property type="match status" value="18"/>
</dbReference>
<feature type="repeat" description="ANK" evidence="3">
    <location>
        <begin position="957"/>
        <end position="989"/>
    </location>
</feature>
<dbReference type="PRINTS" id="PR01415">
    <property type="entry name" value="ANKYRIN"/>
</dbReference>
<dbReference type="GeneID" id="5726301"/>
<dbReference type="RefSeq" id="XP_042924645.1">
    <property type="nucleotide sequence ID" value="XM_043062501.1"/>
</dbReference>
<evidence type="ECO:0000256" key="3">
    <source>
        <dbReference type="PROSITE-ProRule" id="PRU00023"/>
    </source>
</evidence>
<reference evidence="7 8" key="1">
    <citation type="journal article" date="2007" name="Science">
        <title>The Chlamydomonas genome reveals the evolution of key animal and plant functions.</title>
        <authorList>
            <person name="Merchant S.S."/>
            <person name="Prochnik S.E."/>
            <person name="Vallon O."/>
            <person name="Harris E.H."/>
            <person name="Karpowicz S.J."/>
            <person name="Witman G.B."/>
            <person name="Terry A."/>
            <person name="Salamov A."/>
            <person name="Fritz-Laylin L.K."/>
            <person name="Marechal-Drouard L."/>
            <person name="Marshall W.F."/>
            <person name="Qu L.H."/>
            <person name="Nelson D.R."/>
            <person name="Sanderfoot A.A."/>
            <person name="Spalding M.H."/>
            <person name="Kapitonov V.V."/>
            <person name="Ren Q."/>
            <person name="Ferris P."/>
            <person name="Lindquist E."/>
            <person name="Shapiro H."/>
            <person name="Lucas S.M."/>
            <person name="Grimwood J."/>
            <person name="Schmutz J."/>
            <person name="Cardol P."/>
            <person name="Cerutti H."/>
            <person name="Chanfreau G."/>
            <person name="Chen C.L."/>
            <person name="Cognat V."/>
            <person name="Croft M.T."/>
            <person name="Dent R."/>
            <person name="Dutcher S."/>
            <person name="Fernandez E."/>
            <person name="Fukuzawa H."/>
            <person name="Gonzalez-Ballester D."/>
            <person name="Gonzalez-Halphen D."/>
            <person name="Hallmann A."/>
            <person name="Hanikenne M."/>
            <person name="Hippler M."/>
            <person name="Inwood W."/>
            <person name="Jabbari K."/>
            <person name="Kalanon M."/>
            <person name="Kuras R."/>
            <person name="Lefebvre P.A."/>
            <person name="Lemaire S.D."/>
            <person name="Lobanov A.V."/>
            <person name="Lohr M."/>
            <person name="Manuell A."/>
            <person name="Meier I."/>
            <person name="Mets L."/>
            <person name="Mittag M."/>
            <person name="Mittelmeier T."/>
            <person name="Moroney J.V."/>
            <person name="Moseley J."/>
            <person name="Napoli C."/>
            <person name="Nedelcu A.M."/>
            <person name="Niyogi K."/>
            <person name="Novoselov S.V."/>
            <person name="Paulsen I.T."/>
            <person name="Pazour G."/>
            <person name="Purton S."/>
            <person name="Ral J.P."/>
            <person name="Riano-Pachon D.M."/>
            <person name="Riekhof W."/>
            <person name="Rymarquis L."/>
            <person name="Schroda M."/>
            <person name="Stern D."/>
            <person name="Umen J."/>
            <person name="Willows R."/>
            <person name="Wilson N."/>
            <person name="Zimmer S.L."/>
            <person name="Allmer J."/>
            <person name="Balk J."/>
            <person name="Bisova K."/>
            <person name="Chen C.J."/>
            <person name="Elias M."/>
            <person name="Gendler K."/>
            <person name="Hauser C."/>
            <person name="Lamb M.R."/>
            <person name="Ledford H."/>
            <person name="Long J.C."/>
            <person name="Minagawa J."/>
            <person name="Page M.D."/>
            <person name="Pan J."/>
            <person name="Pootakham W."/>
            <person name="Roje S."/>
            <person name="Rose A."/>
            <person name="Stahlberg E."/>
            <person name="Terauchi A.M."/>
            <person name="Yang P."/>
            <person name="Ball S."/>
            <person name="Bowler C."/>
            <person name="Dieckmann C.L."/>
            <person name="Gladyshev V.N."/>
            <person name="Green P."/>
            <person name="Jorgensen R."/>
            <person name="Mayfield S."/>
            <person name="Mueller-Roeber B."/>
            <person name="Rajamani S."/>
            <person name="Sayre R.T."/>
            <person name="Brokstein P."/>
            <person name="Dubchak I."/>
            <person name="Goodstein D."/>
            <person name="Hornick L."/>
            <person name="Huang Y.W."/>
            <person name="Jhaveri J."/>
            <person name="Luo Y."/>
            <person name="Martinez D."/>
            <person name="Ngau W.C."/>
            <person name="Otillar B."/>
            <person name="Poliakov A."/>
            <person name="Porter A."/>
            <person name="Szajkowski L."/>
            <person name="Werner G."/>
            <person name="Zhou K."/>
            <person name="Grigoriev I.V."/>
            <person name="Rokhsar D.S."/>
            <person name="Grossman A.R."/>
        </authorList>
    </citation>
    <scope>NUCLEOTIDE SEQUENCE [LARGE SCALE GENOMIC DNA]</scope>
    <source>
        <strain evidence="8">CC-503</strain>
    </source>
</reference>
<evidence type="ECO:0000256" key="4">
    <source>
        <dbReference type="SAM" id="Coils"/>
    </source>
</evidence>
<evidence type="ECO:0000259" key="6">
    <source>
        <dbReference type="Pfam" id="PF06985"/>
    </source>
</evidence>
<feature type="repeat" description="ANK" evidence="3">
    <location>
        <begin position="790"/>
        <end position="822"/>
    </location>
</feature>
<dbReference type="PANTHER" id="PTHR24166:SF48">
    <property type="entry name" value="PROTEIN VAPYRIN"/>
    <property type="match status" value="1"/>
</dbReference>
<dbReference type="InterPro" id="IPR002110">
    <property type="entry name" value="Ankyrin_rpt"/>
</dbReference>
<dbReference type="Pfam" id="PF13637">
    <property type="entry name" value="Ank_4"/>
    <property type="match status" value="1"/>
</dbReference>
<dbReference type="InterPro" id="IPR050889">
    <property type="entry name" value="Dendritic_Spine_Reg/Scaffold"/>
</dbReference>
<feature type="repeat" description="ANK" evidence="3">
    <location>
        <begin position="1190"/>
        <end position="1222"/>
    </location>
</feature>
<organism evidence="7 8">
    <name type="scientific">Chlamydomonas reinhardtii</name>
    <name type="common">Chlamydomonas smithii</name>
    <dbReference type="NCBI Taxonomy" id="3055"/>
    <lineage>
        <taxon>Eukaryota</taxon>
        <taxon>Viridiplantae</taxon>
        <taxon>Chlorophyta</taxon>
        <taxon>core chlorophytes</taxon>
        <taxon>Chlorophyceae</taxon>
        <taxon>CS clade</taxon>
        <taxon>Chlamydomonadales</taxon>
        <taxon>Chlamydomonadaceae</taxon>
        <taxon>Chlamydomonas</taxon>
    </lineage>
</organism>
<feature type="repeat" description="ANK" evidence="3">
    <location>
        <begin position="1023"/>
        <end position="1055"/>
    </location>
</feature>
<dbReference type="Gene3D" id="1.25.40.20">
    <property type="entry name" value="Ankyrin repeat-containing domain"/>
    <property type="match status" value="10"/>
</dbReference>
<sequence length="1240" mass="128210">MGCGASTALSARGEAEFKALPLTSEERQRFEEALAASAEAAARHLQERQQLQKQLSEALRDLQRLKAQLGESCGVPAVPLPARAPTEDGQPAVVGQQAAGDGPSATSAVRQPVEPAAGSHETSEAHARLLQRVPDHVRLLQLPPVIQDLHRGMPPDIASAPMRLVLIEAVISWGAALKVYEDVVVSECLDVPYTDVPEKVWEVTVTLSWRWGAQKPAASQAGFSPMQPSQSEELIGALRQLADAGFVYVWIDWCCVPQYSAPSMVEVLRSKVFYARARTMLVLPTFHCLPAEGIIRPLLARTQQLLAMADESANDTAAAATALGSMLLKGQMACREYFSRVWTLAERLARYGRDEPLSCWLGLENWLGMLLDSVLAASGVAHACNGHRVDDPKATVALYVKALDALGTAGGSTAAEGMDAGGMEGTGGVDGSTSSAVRSTQLVEALVPLLTAASATGSLLGEDVEGLDALLSELMHVGTRVWRLARLGEAPSSSWLLGYLADMQAGVYQAWSEPDRVWALYSYFSWKKPDVMSPAALAEAVKDLVTVAGGGAQHLAVAGSKLGLGARRLAAIAGVLGLGEFEEAERARAKALGQELLGPAAAGDIAEARQLLYSGAEPDAQDMNGETPLHKAAYNGHMEVVKALLEAGASTDIGDKDELLTPLHKAADRGHMDVVEVLLAAGASKDMAAQNGLMPLHKAAENGHMEVVKILLAAGASKDIASKNGVTPLHKAAGKGQTEVVNILLAAGAGMDITHKNGVTPLGMAAGKGHTEVVKALLEAGAGKDIADKNGSTPLGMAAGKGHTEVVKALLAAGAGTDIADKNGLTPLGMASSNGHAEVVKALLAAGAGTDIADKDGLTPLHKAADNGHTEVVKMLLAAGAGKDIAEKQNGETPLYQTAGKGHIEVVDVLLAAGAGTDIAAQNGEAPLHQAAYNGHTEVVKALLAAGASTDVADMYYELTPLHKAAGNGHTEVVKALLAAGAGTDIADKNGLTPLHKAASNGHMEVIKALLAAGASKDIADKNGLTPLGMAASNGRAEVVKALVAAGARADTADKNGLTPLHKAADNGHTEVVKMLLAAGASKDIAEKQNGETPLHKAADRGYIEVVEVLLAAGADKDIADKNGLTPLGMAAYSRGGMGVLKVLLAAGASADIADKNGETPLHKAAGKGRTDAVEVLLAAGADKDIADKNGRTPLHKAASERHPAVAEVLLAAGADKDIADKDGRTPLDLLDWMADVNVR</sequence>
<feature type="repeat" description="ANK" evidence="3">
    <location>
        <begin position="823"/>
        <end position="855"/>
    </location>
</feature>
<feature type="domain" description="Heterokaryon incompatibility" evidence="6">
    <location>
        <begin position="205"/>
        <end position="346"/>
    </location>
</feature>
<protein>
    <recommendedName>
        <fullName evidence="6">Heterokaryon incompatibility domain-containing protein</fullName>
    </recommendedName>
</protein>
<gene>
    <name evidence="7" type="ORF">CHLRE_05g245700v5</name>
</gene>
<dbReference type="InParanoid" id="A0A2K3DS63"/>
<feature type="region of interest" description="Disordered" evidence="5">
    <location>
        <begin position="78"/>
        <end position="124"/>
    </location>
</feature>
<feature type="coiled-coil region" evidence="4">
    <location>
        <begin position="34"/>
        <end position="72"/>
    </location>
</feature>
<feature type="repeat" description="ANK" evidence="3">
    <location>
        <begin position="1056"/>
        <end position="1088"/>
    </location>
</feature>
<feature type="repeat" description="ANK" evidence="3">
    <location>
        <begin position="1157"/>
        <end position="1189"/>
    </location>
</feature>
<dbReference type="InterPro" id="IPR036770">
    <property type="entry name" value="Ankyrin_rpt-contain_sf"/>
</dbReference>
<feature type="repeat" description="ANK" evidence="3">
    <location>
        <begin position="624"/>
        <end position="656"/>
    </location>
</feature>
<feature type="repeat" description="ANK" evidence="3">
    <location>
        <begin position="923"/>
        <end position="955"/>
    </location>
</feature>
<keyword evidence="8" id="KW-1185">Reference proteome</keyword>
<feature type="repeat" description="ANK" evidence="3">
    <location>
        <begin position="1123"/>
        <end position="1156"/>
    </location>
</feature>
<keyword evidence="4" id="KW-0175">Coiled coil</keyword>
<dbReference type="KEGG" id="cre:CHLRE_05g245700v5"/>
<feature type="repeat" description="ANK" evidence="3">
    <location>
        <begin position="890"/>
        <end position="922"/>
    </location>
</feature>